<dbReference type="Pfam" id="PF00668">
    <property type="entry name" value="Condensation"/>
    <property type="match status" value="2"/>
</dbReference>
<dbReference type="GO" id="GO:0031177">
    <property type="term" value="F:phosphopantetheine binding"/>
    <property type="evidence" value="ECO:0007669"/>
    <property type="project" value="TreeGrafter"/>
</dbReference>
<evidence type="ECO:0000313" key="9">
    <source>
        <dbReference type="Proteomes" id="UP000317944"/>
    </source>
</evidence>
<protein>
    <submittedName>
        <fullName evidence="8">Amino acid adenylation domain-containing protein</fullName>
    </submittedName>
</protein>
<keyword evidence="5" id="KW-0677">Repeat</keyword>
<dbReference type="InterPro" id="IPR001242">
    <property type="entry name" value="Condensation_dom"/>
</dbReference>
<dbReference type="FunFam" id="1.10.1200.10:FF:000005">
    <property type="entry name" value="Nonribosomal peptide synthetase 1"/>
    <property type="match status" value="1"/>
</dbReference>
<dbReference type="GO" id="GO:0043041">
    <property type="term" value="P:amino acid activation for nonribosomal peptide biosynthetic process"/>
    <property type="evidence" value="ECO:0007669"/>
    <property type="project" value="TreeGrafter"/>
</dbReference>
<evidence type="ECO:0000256" key="6">
    <source>
        <dbReference type="ARBA" id="ARBA00023194"/>
    </source>
</evidence>
<keyword evidence="3" id="KW-0596">Phosphopantetheine</keyword>
<dbReference type="InterPro" id="IPR023213">
    <property type="entry name" value="CAT-like_dom_sf"/>
</dbReference>
<dbReference type="RefSeq" id="WP_142509765.1">
    <property type="nucleotide sequence ID" value="NZ_SADV01000015.1"/>
</dbReference>
<comment type="cofactor">
    <cofactor evidence="1">
        <name>pantetheine 4'-phosphate</name>
        <dbReference type="ChEBI" id="CHEBI:47942"/>
    </cofactor>
</comment>
<keyword evidence="4" id="KW-0597">Phosphoprotein</keyword>
<dbReference type="Gene3D" id="2.30.38.10">
    <property type="entry name" value="Luciferase, Domain 3"/>
    <property type="match status" value="2"/>
</dbReference>
<dbReference type="GO" id="GO:0005737">
    <property type="term" value="C:cytoplasm"/>
    <property type="evidence" value="ECO:0007669"/>
    <property type="project" value="TreeGrafter"/>
</dbReference>
<sequence>MKEVKYDVINKSKSFWNEMVATEFDRLVFQKNQKGNESYFLKVDIDKEITKKVKQITKDKNIMIYTLILTVFKMALSRMCSNSHFAIGIPPYSKDNTRQPNNEYLLSKQLLTKEVNFKEVLLNEKNVLFNSFLYEFYPLEQLYKRNFIYEKINVFCVMEGLHSDLQIKNVLKLPNNDLTLNIRVEGDSISLIFNSFDYVEENQIFILKNILINILQKVVNNLTIRIDHIDIISDKEKNILKDINNTSMPFPKNLSLSEIFEKQVENNPDHIAIVFKNKKFSYKELNEKSNNLANKLKENNVEKGDVVGLIAEKSPEMIIGIIAILKAGAAYLPIDYEYPEERVKYMLEDSNCKILLKQGNSMDIVNQGCKIINLDLKEKEKLNVDNLNIPFEGNELAYIIYTSGSTGRPKGTLINQSCVISRLGGNTNYININKNDTFLQLSSYVFDGSIFEIFGALLNGARIVIPEKYHTLDLKELGSLIEREKISILFITTALFHSLVDLNLKSLQNVKKILIGGEKLSLKQAKKAFGFLGPNRIINLYGPTESTIFATYYPINDIGEEDIFVPIGKPISNTKLYVIDNNNKLQPIGVPGELCISGEGLASGYINRNDLTEKKFVKNPFETDGKMYKTGDLVRWLPDGNIEFIERIDNQVKIRGYRIELGEIENALLKINDINEAVVLVKEIEDNKYIYAYYVANCNYSKDLIREKLKESLPSYMMPANFIKLEKIPLTINGKVDKLKLDKLEDESELGIYEFPKNDIEEKLIQIWKDILKINYTISINDSFFDIGGHSLNAVKVVGRIHKELNIDIPIKDFFSLENIKNIASYISSVRKKEYRKIKKIQEKEYYEASSAQKRIYLIQELETASNVYNITEAMEVIGKLNVSKITDGLKKLIKNNEILRTSFDVVDGVIVQKIHDFEEIDFKIERMQVTNEMDIDKKIREFSKPFLLQKAPLLRVGVIRIDNKRHILIFDIHHIIADGTSINILLEQLASYVNEKDLMVNDIQYKDYSAWQKGFFHTKEIKEQEKYWLDVFKGELPILNLPSDYKRPSKFNFEGDSLTLEIDSIITNKLKKIAKENDSTLYMVLLAAYSTLLSKYTNQEDLIIGTPMSGRNHNDLQNLLGMFVNTVAIRNYPESNKTFKKFLKETKETVLKAFDYQDYQFDELIGKLEINRDTSRNALFDTMFVYQNLDEANFEMDALKIKKYNYINKTSKFDLTLNITEEKNAMNCCFEFCTKIYKRETIELMIDCFSNLLYSIIENIDRKLKDINILSQKEKDKINQFNNKSMIIDKNKTMHQLFEEQVKKAPDQIAVIYENNKATYSQLNEKSNQLARILRDKGVKRDTVVGIFVNQSIEMVVGILAILKAGGAYLPIDPEYPEERIQYILEDSRVAILLTQENINTGLLKEKETIHIEDNKVYKKDIENLENVNEKNDLAYIIYTSGSTGRPKGVMVEHKGLANLKSYFENEYNICEKDNIMQFANCTFDAAVWEMSMALLTGATLFIVPKYVIKDINDFEAFLNINRITVATLPPVYASNLSPQKNNYLRLLITAGSESNSELVKKWNGKVQYVNAYGPTETTVCAAAWTANKINEDNKTVPIGKPIYNTNIYILDKNQKIQPIGVHGELCIGGIGIARGYLNNLELTEQKFIPNPYIESEKIYRTGDIARWLPDGNIEYVGREDYQVKIRGYRIELEEIERRLLLNKHINEAVVVTIKDQHYENNLACYVVADKKMTPSEIRTFLLNELPEYMVPTYFMQLDSIPKNQSDKPDRRILKELNGDRYLKENNYEKPSNEYESLLVEIWGEIFVHKKVGINDDFFHLGGDSIKAIKFIYKLNEKNLTIKLSDIFKYRTIKKIVEVINSLESSSLLIEPTVGEFKLTPIQKWFFESHKIDPEYFHQATFLKCNERLNVDVLRDVLKEVQKLHDSLRMRFTTVNNEVAGEIVGANYPFNYEVIYLDDLEQDKSIILEKVKELQKTVDLKLGPLMSTVVVKTNSFDYIYILIHHLAVDTVSWGILINDIQCLYNQFLRKKDIKLTNKSNSIKEWSKKLYHFSNSEALLKEKSYWRNIQKKINNIPFDFSHDTNTMRDSDTYEISLSLEETRALLEKCSELYKTSVVNILLSSLSFVLQNWTGNRENAIMFEGHGREDLFNDVSIQSTIGWFTSIYPIILEAPETNNLIDYLDRTILIRNAIPRNGIGYHILKYLTEEENKKDMDWFMTPQICFNYHGETDIENKNSIFEIIEEEYGSNISINSERHFELEFNGNISNGKLKILLTFNTKAYKSNTIANLAKKYKEVLLGFISLNKKQLNIASLENNLSLFLNKYKAPGLILGIKAPDGQNTVISKGFADIENNINLKSTTNFKIGSITKTFVATIILQLMEEGLLNLEDSVIRFLPELVEQYKAEYFNNITIKSLLNHTSGIHDFVKHPSFIKGLESNKEWTKEELLYYGLSLPYDQTFNNNIWIYSSTGYILLGLIIEKITHVSLEENIQNRICNKLGLEQTRLIDKLPNLDNFSHCYTNPEKKDVTNNALSASWASGGMISNAKDLLTWLDAFVDGLLLKNKEIFNDYIDISMNYPTDYKVNMGLGIFNVNDMLGHEGHGLGFQNILYKYNGYSFVIHVNQDAADKSNVISEPFKIFNELIALLR</sequence>
<dbReference type="NCBIfam" id="NF003417">
    <property type="entry name" value="PRK04813.1"/>
    <property type="match status" value="2"/>
</dbReference>
<dbReference type="GO" id="GO:0017000">
    <property type="term" value="P:antibiotic biosynthetic process"/>
    <property type="evidence" value="ECO:0007669"/>
    <property type="project" value="UniProtKB-KW"/>
</dbReference>
<dbReference type="GO" id="GO:0003824">
    <property type="term" value="F:catalytic activity"/>
    <property type="evidence" value="ECO:0007669"/>
    <property type="project" value="InterPro"/>
</dbReference>
<keyword evidence="6" id="KW-0045">Antibiotic biosynthesis</keyword>
<evidence type="ECO:0000256" key="3">
    <source>
        <dbReference type="ARBA" id="ARBA00022450"/>
    </source>
</evidence>
<accession>A0A544UCK4</accession>
<organism evidence="8 9">
    <name type="scientific">Lysinibacillus sphaericus</name>
    <name type="common">Bacillus sphaericus</name>
    <dbReference type="NCBI Taxonomy" id="1421"/>
    <lineage>
        <taxon>Bacteria</taxon>
        <taxon>Bacillati</taxon>
        <taxon>Bacillota</taxon>
        <taxon>Bacilli</taxon>
        <taxon>Bacillales</taxon>
        <taxon>Bacillaceae</taxon>
        <taxon>Lysinibacillus</taxon>
    </lineage>
</organism>
<dbReference type="PROSITE" id="PS00012">
    <property type="entry name" value="PHOSPHOPANTETHEINE"/>
    <property type="match status" value="1"/>
</dbReference>
<dbReference type="FunFam" id="3.40.50.12780:FF:000012">
    <property type="entry name" value="Non-ribosomal peptide synthetase"/>
    <property type="match status" value="2"/>
</dbReference>
<dbReference type="InterPro" id="IPR025110">
    <property type="entry name" value="AMP-bd_C"/>
</dbReference>
<dbReference type="InterPro" id="IPR012338">
    <property type="entry name" value="Beta-lactam/transpept-like"/>
</dbReference>
<dbReference type="InterPro" id="IPR020845">
    <property type="entry name" value="AMP-binding_CS"/>
</dbReference>
<dbReference type="InterPro" id="IPR010071">
    <property type="entry name" value="AA_adenyl_dom"/>
</dbReference>
<dbReference type="Gene3D" id="1.10.1200.10">
    <property type="entry name" value="ACP-like"/>
    <property type="match status" value="2"/>
</dbReference>
<dbReference type="Pfam" id="PF00501">
    <property type="entry name" value="AMP-binding"/>
    <property type="match status" value="2"/>
</dbReference>
<dbReference type="Gene3D" id="3.40.50.980">
    <property type="match status" value="4"/>
</dbReference>
<dbReference type="PANTHER" id="PTHR45527">
    <property type="entry name" value="NONRIBOSOMAL PEPTIDE SYNTHETASE"/>
    <property type="match status" value="1"/>
</dbReference>
<evidence type="ECO:0000256" key="4">
    <source>
        <dbReference type="ARBA" id="ARBA00022553"/>
    </source>
</evidence>
<comment type="caution">
    <text evidence="8">The sequence shown here is derived from an EMBL/GenBank/DDBJ whole genome shotgun (WGS) entry which is preliminary data.</text>
</comment>
<dbReference type="InterPro" id="IPR006162">
    <property type="entry name" value="Ppantetheine_attach_site"/>
</dbReference>
<dbReference type="PANTHER" id="PTHR45527:SF1">
    <property type="entry name" value="FATTY ACID SYNTHASE"/>
    <property type="match status" value="1"/>
</dbReference>
<dbReference type="Gene3D" id="3.30.559.10">
    <property type="entry name" value="Chloramphenicol acetyltransferase-like domain"/>
    <property type="match status" value="2"/>
</dbReference>
<name>A0A544UCK4_LYSSH</name>
<dbReference type="Gene3D" id="3.40.710.10">
    <property type="entry name" value="DD-peptidase/beta-lactamase superfamily"/>
    <property type="match status" value="1"/>
</dbReference>
<evidence type="ECO:0000256" key="5">
    <source>
        <dbReference type="ARBA" id="ARBA00022737"/>
    </source>
</evidence>
<dbReference type="InterPro" id="IPR001466">
    <property type="entry name" value="Beta-lactam-related"/>
</dbReference>
<dbReference type="CDD" id="cd12117">
    <property type="entry name" value="A_NRPS_Srf_like"/>
    <property type="match status" value="1"/>
</dbReference>
<dbReference type="InterPro" id="IPR000873">
    <property type="entry name" value="AMP-dep_synth/lig_dom"/>
</dbReference>
<dbReference type="OrthoDB" id="9765680at2"/>
<dbReference type="EMBL" id="SADV01000015">
    <property type="protein sequence ID" value="TQR30080.1"/>
    <property type="molecule type" value="Genomic_DNA"/>
</dbReference>
<dbReference type="InterPro" id="IPR036736">
    <property type="entry name" value="ACP-like_sf"/>
</dbReference>
<dbReference type="SUPFAM" id="SSF47336">
    <property type="entry name" value="ACP-like"/>
    <property type="match status" value="2"/>
</dbReference>
<dbReference type="FunFam" id="3.40.50.980:FF:000001">
    <property type="entry name" value="Non-ribosomal peptide synthetase"/>
    <property type="match status" value="2"/>
</dbReference>
<dbReference type="Pfam" id="PF00550">
    <property type="entry name" value="PP-binding"/>
    <property type="match status" value="2"/>
</dbReference>
<evidence type="ECO:0000256" key="1">
    <source>
        <dbReference type="ARBA" id="ARBA00001957"/>
    </source>
</evidence>
<dbReference type="CDD" id="cd19531">
    <property type="entry name" value="LCL_NRPS-like"/>
    <property type="match status" value="1"/>
</dbReference>
<dbReference type="InterPro" id="IPR009081">
    <property type="entry name" value="PP-bd_ACP"/>
</dbReference>
<evidence type="ECO:0000313" key="8">
    <source>
        <dbReference type="EMBL" id="TQR30080.1"/>
    </source>
</evidence>
<dbReference type="SUPFAM" id="SSF52777">
    <property type="entry name" value="CoA-dependent acyltransferases"/>
    <property type="match status" value="5"/>
</dbReference>
<dbReference type="SUPFAM" id="SSF56601">
    <property type="entry name" value="beta-lactamase/transpeptidase-like"/>
    <property type="match status" value="1"/>
</dbReference>
<dbReference type="Gene3D" id="3.30.300.30">
    <property type="match status" value="2"/>
</dbReference>
<dbReference type="InterPro" id="IPR045851">
    <property type="entry name" value="AMP-bd_C_sf"/>
</dbReference>
<dbReference type="NCBIfam" id="TIGR01720">
    <property type="entry name" value="NRPS-para261"/>
    <property type="match status" value="1"/>
</dbReference>
<feature type="domain" description="Carrier" evidence="7">
    <location>
        <begin position="1791"/>
        <end position="1865"/>
    </location>
</feature>
<dbReference type="InterPro" id="IPR010060">
    <property type="entry name" value="NRPS_synth"/>
</dbReference>
<dbReference type="GO" id="GO:0008610">
    <property type="term" value="P:lipid biosynthetic process"/>
    <property type="evidence" value="ECO:0007669"/>
    <property type="project" value="UniProtKB-ARBA"/>
</dbReference>
<dbReference type="SUPFAM" id="SSF56801">
    <property type="entry name" value="Acetyl-CoA synthetase-like"/>
    <property type="match status" value="2"/>
</dbReference>
<evidence type="ECO:0000259" key="7">
    <source>
        <dbReference type="PROSITE" id="PS50075"/>
    </source>
</evidence>
<dbReference type="Gene3D" id="3.30.559.30">
    <property type="entry name" value="Nonribosomal peptide synthetase, condensation domain"/>
    <property type="match status" value="3"/>
</dbReference>
<dbReference type="PROSITE" id="PS50075">
    <property type="entry name" value="CARRIER"/>
    <property type="match status" value="2"/>
</dbReference>
<evidence type="ECO:0000256" key="2">
    <source>
        <dbReference type="ARBA" id="ARBA00006432"/>
    </source>
</evidence>
<dbReference type="Pfam" id="PF13193">
    <property type="entry name" value="AMP-binding_C"/>
    <property type="match status" value="2"/>
</dbReference>
<gene>
    <name evidence="8" type="ORF">C7Y47_16480</name>
</gene>
<reference evidence="8 9" key="1">
    <citation type="submission" date="2018-03" db="EMBL/GenBank/DDBJ databases">
        <title>Aerobic endospore-forming bacteria genome sequencing and assembly.</title>
        <authorList>
            <person name="Cavalcante D.A."/>
            <person name="Driks A."/>
            <person name="Putonti C."/>
            <person name="De-Souza M.T."/>
        </authorList>
    </citation>
    <scope>NUCLEOTIDE SEQUENCE [LARGE SCALE GENOMIC DNA]</scope>
    <source>
        <strain evidence="8 9">SDF0037</strain>
    </source>
</reference>
<dbReference type="NCBIfam" id="TIGR01733">
    <property type="entry name" value="AA-adenyl-dom"/>
    <property type="match status" value="2"/>
</dbReference>
<feature type="domain" description="Carrier" evidence="7">
    <location>
        <begin position="755"/>
        <end position="831"/>
    </location>
</feature>
<dbReference type="GO" id="GO:0044550">
    <property type="term" value="P:secondary metabolite biosynthetic process"/>
    <property type="evidence" value="ECO:0007669"/>
    <property type="project" value="TreeGrafter"/>
</dbReference>
<proteinExistence type="inferred from homology"/>
<dbReference type="Pfam" id="PF00144">
    <property type="entry name" value="Beta-lactamase"/>
    <property type="match status" value="1"/>
</dbReference>
<dbReference type="Proteomes" id="UP000317944">
    <property type="component" value="Unassembled WGS sequence"/>
</dbReference>
<comment type="similarity">
    <text evidence="2">Belongs to the ATP-dependent AMP-binding enzyme family.</text>
</comment>
<dbReference type="PROSITE" id="PS00455">
    <property type="entry name" value="AMP_BINDING"/>
    <property type="match status" value="2"/>
</dbReference>
<dbReference type="FunFam" id="2.30.38.10:FF:000001">
    <property type="entry name" value="Non-ribosomal peptide synthetase PvdI"/>
    <property type="match status" value="2"/>
</dbReference>